<evidence type="ECO:0000256" key="3">
    <source>
        <dbReference type="ARBA" id="ARBA00023163"/>
    </source>
</evidence>
<dbReference type="Gene3D" id="1.10.357.10">
    <property type="entry name" value="Tetracycline Repressor, domain 2"/>
    <property type="match status" value="1"/>
</dbReference>
<accession>A0A0U0ZJX3</accession>
<dbReference type="EMBL" id="CSWP01000003">
    <property type="protein sequence ID" value="CPV47477.1"/>
    <property type="molecule type" value="Genomic_DNA"/>
</dbReference>
<dbReference type="PANTHER" id="PTHR30055:SF234">
    <property type="entry name" value="HTH-TYPE TRANSCRIPTIONAL REGULATOR BETI"/>
    <property type="match status" value="1"/>
</dbReference>
<dbReference type="Pfam" id="PF00440">
    <property type="entry name" value="TetR_N"/>
    <property type="match status" value="1"/>
</dbReference>
<dbReference type="SUPFAM" id="SSF46689">
    <property type="entry name" value="Homeodomain-like"/>
    <property type="match status" value="1"/>
</dbReference>
<dbReference type="PANTHER" id="PTHR30055">
    <property type="entry name" value="HTH-TYPE TRANSCRIPTIONAL REGULATOR RUTR"/>
    <property type="match status" value="1"/>
</dbReference>
<evidence type="ECO:0000256" key="2">
    <source>
        <dbReference type="ARBA" id="ARBA00023125"/>
    </source>
</evidence>
<dbReference type="InterPro" id="IPR050109">
    <property type="entry name" value="HTH-type_TetR-like_transc_reg"/>
</dbReference>
<keyword evidence="2" id="KW-0238">DNA-binding</keyword>
<evidence type="ECO:0000256" key="1">
    <source>
        <dbReference type="ARBA" id="ARBA00023015"/>
    </source>
</evidence>
<name>A0A0U0ZJX3_9MYCO</name>
<evidence type="ECO:0000313" key="4">
    <source>
        <dbReference type="EMBL" id="CPV47477.1"/>
    </source>
</evidence>
<dbReference type="Proteomes" id="UP000045782">
    <property type="component" value="Unassembled WGS sequence"/>
</dbReference>
<gene>
    <name evidence="4" type="ORF">ERS075579_01888</name>
</gene>
<reference evidence="4 5" key="1">
    <citation type="submission" date="2015-03" db="EMBL/GenBank/DDBJ databases">
        <authorList>
            <person name="Murphy D."/>
        </authorList>
    </citation>
    <scope>NUCLEOTIDE SEQUENCE [LARGE SCALE GENOMIC DNA]</scope>
    <source>
        <strain evidence="4 5">PAP088</strain>
    </source>
</reference>
<protein>
    <submittedName>
        <fullName evidence="4">Putative transcriptional regulator, TetR family</fullName>
    </submittedName>
</protein>
<dbReference type="InterPro" id="IPR001647">
    <property type="entry name" value="HTH_TetR"/>
</dbReference>
<dbReference type="RefSeq" id="WP_016893376.1">
    <property type="nucleotide sequence ID" value="NZ_CSWP01000003.1"/>
</dbReference>
<dbReference type="GO" id="GO:0000976">
    <property type="term" value="F:transcription cis-regulatory region binding"/>
    <property type="evidence" value="ECO:0007669"/>
    <property type="project" value="TreeGrafter"/>
</dbReference>
<dbReference type="AlphaFoldDB" id="A0A0U0ZJX3"/>
<dbReference type="GO" id="GO:0003700">
    <property type="term" value="F:DNA-binding transcription factor activity"/>
    <property type="evidence" value="ECO:0007669"/>
    <property type="project" value="TreeGrafter"/>
</dbReference>
<keyword evidence="1" id="KW-0805">Transcription regulation</keyword>
<dbReference type="PROSITE" id="PS50977">
    <property type="entry name" value="HTH_TETR_2"/>
    <property type="match status" value="1"/>
</dbReference>
<proteinExistence type="predicted"/>
<keyword evidence="3" id="KW-0804">Transcription</keyword>
<organism evidence="4 5">
    <name type="scientific">Mycobacteroides abscessus</name>
    <dbReference type="NCBI Taxonomy" id="36809"/>
    <lineage>
        <taxon>Bacteria</taxon>
        <taxon>Bacillati</taxon>
        <taxon>Actinomycetota</taxon>
        <taxon>Actinomycetes</taxon>
        <taxon>Mycobacteriales</taxon>
        <taxon>Mycobacteriaceae</taxon>
        <taxon>Mycobacteroides</taxon>
    </lineage>
</organism>
<evidence type="ECO:0000313" key="5">
    <source>
        <dbReference type="Proteomes" id="UP000045782"/>
    </source>
</evidence>
<dbReference type="InterPro" id="IPR009057">
    <property type="entry name" value="Homeodomain-like_sf"/>
</dbReference>
<sequence>MGRKPQYSADDILDAALGLVAAGGPSAATATAIGRVLGAPSGSIYHRFPSRDELMARLWLRSIARYQDGVLAALALPDADDALAAAIDHAFDWTASNHNEALLLLQYEKADLVAHWPDTLATELKTLNSRVRKTLREYTDRRYSEVTTERIDKVMFALIDMPYAAVRRHLPDKGEPAPWLREFVHASAHALLARACPNKP</sequence>